<name>A0A0E3VCY2_RHOER</name>
<dbReference type="Proteomes" id="UP001230933">
    <property type="component" value="Chromosome"/>
</dbReference>
<dbReference type="Pfam" id="PF02424">
    <property type="entry name" value="ApbE"/>
    <property type="match status" value="1"/>
</dbReference>
<dbReference type="InterPro" id="IPR003374">
    <property type="entry name" value="ApbE-like_sf"/>
</dbReference>
<keyword evidence="7" id="KW-0274">FAD</keyword>
<evidence type="ECO:0000256" key="1">
    <source>
        <dbReference type="ARBA" id="ARBA00001946"/>
    </source>
</evidence>
<dbReference type="Gene3D" id="3.10.520.10">
    <property type="entry name" value="ApbE-like domains"/>
    <property type="match status" value="1"/>
</dbReference>
<dbReference type="GeneID" id="57485670"/>
<evidence type="ECO:0000313" key="11">
    <source>
        <dbReference type="EMBL" id="KAB2583039.1"/>
    </source>
</evidence>
<dbReference type="EMBL" id="JAECSB010000085">
    <property type="protein sequence ID" value="MBH5146133.1"/>
    <property type="molecule type" value="Genomic_DNA"/>
</dbReference>
<comment type="cofactor">
    <cofactor evidence="1">
        <name>Mg(2+)</name>
        <dbReference type="ChEBI" id="CHEBI:18420"/>
    </cofactor>
</comment>
<dbReference type="SUPFAM" id="SSF143631">
    <property type="entry name" value="ApbE-like"/>
    <property type="match status" value="1"/>
</dbReference>
<dbReference type="GO" id="GO:0016740">
    <property type="term" value="F:transferase activity"/>
    <property type="evidence" value="ECO:0007669"/>
    <property type="project" value="UniProtKB-KW"/>
</dbReference>
<dbReference type="EC" id="2.7.1.180" evidence="2"/>
<evidence type="ECO:0000256" key="2">
    <source>
        <dbReference type="ARBA" id="ARBA00011955"/>
    </source>
</evidence>
<evidence type="ECO:0000256" key="6">
    <source>
        <dbReference type="ARBA" id="ARBA00022723"/>
    </source>
</evidence>
<evidence type="ECO:0000256" key="8">
    <source>
        <dbReference type="ARBA" id="ARBA00022842"/>
    </source>
</evidence>
<gene>
    <name evidence="11" type="ORF">BS297_22665</name>
    <name evidence="12" type="ORF">I3517_26370</name>
    <name evidence="13" type="ORF">QIE55_21830</name>
</gene>
<evidence type="ECO:0000256" key="10">
    <source>
        <dbReference type="ARBA" id="ARBA00048540"/>
    </source>
</evidence>
<keyword evidence="8" id="KW-0460">Magnesium</keyword>
<dbReference type="PANTHER" id="PTHR30040">
    <property type="entry name" value="THIAMINE BIOSYNTHESIS LIPOPROTEIN APBE"/>
    <property type="match status" value="1"/>
</dbReference>
<evidence type="ECO:0000313" key="13">
    <source>
        <dbReference type="EMBL" id="WGV48157.1"/>
    </source>
</evidence>
<dbReference type="InterPro" id="IPR024932">
    <property type="entry name" value="ApbE"/>
</dbReference>
<reference evidence="13" key="3">
    <citation type="submission" date="2023-08" db="EMBL/GenBank/DDBJ databases">
        <title>Isolation and Characterization of Rhodococcus erythropolis MGMM8.</title>
        <authorList>
            <person name="Diabankana R.G.C."/>
            <person name="Afordoanyi D.M."/>
            <person name="Validov S.Z."/>
        </authorList>
    </citation>
    <scope>NUCLEOTIDE SEQUENCE</scope>
    <source>
        <strain evidence="13">MGMM8</strain>
    </source>
</reference>
<evidence type="ECO:0000313" key="12">
    <source>
        <dbReference type="EMBL" id="MBH5146133.1"/>
    </source>
</evidence>
<organism evidence="11 14">
    <name type="scientific">Rhodococcus erythropolis</name>
    <name type="common">Arthrobacter picolinophilus</name>
    <dbReference type="NCBI Taxonomy" id="1833"/>
    <lineage>
        <taxon>Bacteria</taxon>
        <taxon>Bacillati</taxon>
        <taxon>Actinomycetota</taxon>
        <taxon>Actinomycetes</taxon>
        <taxon>Mycobacteriales</taxon>
        <taxon>Nocardiaceae</taxon>
        <taxon>Rhodococcus</taxon>
        <taxon>Rhodococcus erythropolis group</taxon>
    </lineage>
</organism>
<dbReference type="PANTHER" id="PTHR30040:SF2">
    <property type="entry name" value="FAD:PROTEIN FMN TRANSFERASE"/>
    <property type="match status" value="1"/>
</dbReference>
<evidence type="ECO:0000256" key="7">
    <source>
        <dbReference type="ARBA" id="ARBA00022827"/>
    </source>
</evidence>
<evidence type="ECO:0000256" key="3">
    <source>
        <dbReference type="ARBA" id="ARBA00016337"/>
    </source>
</evidence>
<protein>
    <recommendedName>
        <fullName evidence="3">FAD:protein FMN transferase</fullName>
        <ecNumber evidence="2">2.7.1.180</ecNumber>
    </recommendedName>
    <alternativeName>
        <fullName evidence="9">Flavin transferase</fullName>
    </alternativeName>
</protein>
<dbReference type="Proteomes" id="UP000627573">
    <property type="component" value="Unassembled WGS sequence"/>
</dbReference>
<dbReference type="AlphaFoldDB" id="A0A0E3VCY2"/>
<dbReference type="RefSeq" id="WP_020970361.1">
    <property type="nucleotide sequence ID" value="NZ_BHXB01000001.1"/>
</dbReference>
<evidence type="ECO:0000313" key="14">
    <source>
        <dbReference type="Proteomes" id="UP000325576"/>
    </source>
</evidence>
<evidence type="ECO:0000313" key="15">
    <source>
        <dbReference type="Proteomes" id="UP000627573"/>
    </source>
</evidence>
<keyword evidence="6" id="KW-0479">Metal-binding</keyword>
<comment type="catalytic activity">
    <reaction evidence="10">
        <text>L-threonyl-[protein] + FAD = FMN-L-threonyl-[protein] + AMP + H(+)</text>
        <dbReference type="Rhea" id="RHEA:36847"/>
        <dbReference type="Rhea" id="RHEA-COMP:11060"/>
        <dbReference type="Rhea" id="RHEA-COMP:11061"/>
        <dbReference type="ChEBI" id="CHEBI:15378"/>
        <dbReference type="ChEBI" id="CHEBI:30013"/>
        <dbReference type="ChEBI" id="CHEBI:57692"/>
        <dbReference type="ChEBI" id="CHEBI:74257"/>
        <dbReference type="ChEBI" id="CHEBI:456215"/>
        <dbReference type="EC" id="2.7.1.180"/>
    </reaction>
</comment>
<reference evidence="11 14" key="1">
    <citation type="journal article" date="2017" name="Poromechanics V (2013)">
        <title>Genomic Characterization of the Arsenic-Tolerant Actinobacterium, &lt;i&gt;Rhodococcus erythropolis&lt;/i&gt; S43.</title>
        <authorList>
            <person name="Retamal-Morales G."/>
            <person name="Mehnert M."/>
            <person name="Schwabe R."/>
            <person name="Tischler D."/>
            <person name="Schloemann M."/>
            <person name="Levican G.J."/>
        </authorList>
    </citation>
    <scope>NUCLEOTIDE SEQUENCE [LARGE SCALE GENOMIC DNA]</scope>
    <source>
        <strain evidence="11 14">S43</strain>
    </source>
</reference>
<proteinExistence type="predicted"/>
<accession>A0A0E3VCY2</accession>
<dbReference type="EMBL" id="CP124545">
    <property type="protein sequence ID" value="WGV48157.1"/>
    <property type="molecule type" value="Genomic_DNA"/>
</dbReference>
<evidence type="ECO:0000256" key="4">
    <source>
        <dbReference type="ARBA" id="ARBA00022630"/>
    </source>
</evidence>
<keyword evidence="4" id="KW-0285">Flavoprotein</keyword>
<keyword evidence="5 12" id="KW-0808">Transferase</keyword>
<sequence>MVSVEKWAMWDSAVEVDVTEGAALPTAHALIAAAIDETEAVCDLRRGDAEIHAVNLAQGTPVKVTRRMSALLRSALWAARMTGGAVNPLADNYSEDESIPPVHPTPTFEDVQLDGDVVYAPWGASFDITGVAKADTVDRAAQIVAAELQCGVAVRIGDVIATAGHAPAGGWQIPVPGSEEVELINGTAMATARAVELPSWEPNQERPSTEWAQVSVIADDAVWAYAASEAALIRGISAIKWVEQQELRARLVDRSGRVYATESWFGPAAA</sequence>
<dbReference type="KEGG" id="reb:XU06_21000"/>
<dbReference type="GO" id="GO:0046872">
    <property type="term" value="F:metal ion binding"/>
    <property type="evidence" value="ECO:0007669"/>
    <property type="project" value="UniProtKB-KW"/>
</dbReference>
<evidence type="ECO:0000256" key="5">
    <source>
        <dbReference type="ARBA" id="ARBA00022679"/>
    </source>
</evidence>
<evidence type="ECO:0000256" key="9">
    <source>
        <dbReference type="ARBA" id="ARBA00031306"/>
    </source>
</evidence>
<keyword evidence="15" id="KW-1185">Reference proteome</keyword>
<reference evidence="12 15" key="2">
    <citation type="submission" date="2020-12" db="EMBL/GenBank/DDBJ databases">
        <title>Draft genome sequence of furan degrading bacterial strain FUR100.</title>
        <authorList>
            <person name="Woiski C."/>
        </authorList>
    </citation>
    <scope>NUCLEOTIDE SEQUENCE [LARGE SCALE GENOMIC DNA]</scope>
    <source>
        <strain evidence="12 15">FUR100</strain>
    </source>
</reference>
<dbReference type="Proteomes" id="UP000325576">
    <property type="component" value="Unassembled WGS sequence"/>
</dbReference>
<dbReference type="EMBL" id="MRBO01000607">
    <property type="protein sequence ID" value="KAB2583039.1"/>
    <property type="molecule type" value="Genomic_DNA"/>
</dbReference>